<sequence length="115" mass="12327">MAFSATLAALAQSKDGLACANALPFEASNATRAIPETAHRLALRFALLGFRIMDNRPFPRFEPEVPRILARMMPTGKHIATLASAVNVALPIVALRRGGLSAIEAGLETEPVYSR</sequence>
<evidence type="ECO:0000313" key="1">
    <source>
        <dbReference type="EMBL" id="MFC3322328.1"/>
    </source>
</evidence>
<dbReference type="EMBL" id="JBHRVD010000001">
    <property type="protein sequence ID" value="MFC3322328.1"/>
    <property type="molecule type" value="Genomic_DNA"/>
</dbReference>
<dbReference type="Proteomes" id="UP001595648">
    <property type="component" value="Unassembled WGS sequence"/>
</dbReference>
<gene>
    <name evidence="1" type="ORF">ACFOJ9_11115</name>
</gene>
<proteinExistence type="predicted"/>
<accession>A0ABV7MNW4</accession>
<evidence type="ECO:0000313" key="2">
    <source>
        <dbReference type="Proteomes" id="UP001595648"/>
    </source>
</evidence>
<dbReference type="RefSeq" id="WP_378978916.1">
    <property type="nucleotide sequence ID" value="NZ_JBHRVD010000001.1"/>
</dbReference>
<protein>
    <submittedName>
        <fullName evidence="1">Uncharacterized protein</fullName>
    </submittedName>
</protein>
<comment type="caution">
    <text evidence="1">The sequence shown here is derived from an EMBL/GenBank/DDBJ whole genome shotgun (WGS) entry which is preliminary data.</text>
</comment>
<organism evidence="1 2">
    <name type="scientific">Mesorhizobium cantuariense</name>
    <dbReference type="NCBI Taxonomy" id="1300275"/>
    <lineage>
        <taxon>Bacteria</taxon>
        <taxon>Pseudomonadati</taxon>
        <taxon>Pseudomonadota</taxon>
        <taxon>Alphaproteobacteria</taxon>
        <taxon>Hyphomicrobiales</taxon>
        <taxon>Phyllobacteriaceae</taxon>
        <taxon>Mesorhizobium</taxon>
    </lineage>
</organism>
<name>A0ABV7MNW4_9HYPH</name>
<keyword evidence="2" id="KW-1185">Reference proteome</keyword>
<reference evidence="2" key="1">
    <citation type="journal article" date="2019" name="Int. J. Syst. Evol. Microbiol.">
        <title>The Global Catalogue of Microorganisms (GCM) 10K type strain sequencing project: providing services to taxonomists for standard genome sequencing and annotation.</title>
        <authorList>
            <consortium name="The Broad Institute Genomics Platform"/>
            <consortium name="The Broad Institute Genome Sequencing Center for Infectious Disease"/>
            <person name="Wu L."/>
            <person name="Ma J."/>
        </authorList>
    </citation>
    <scope>NUCLEOTIDE SEQUENCE [LARGE SCALE GENOMIC DNA]</scope>
    <source>
        <strain evidence="2">ICMP 19515</strain>
    </source>
</reference>